<accession>A0A5N6B1X3</accession>
<evidence type="ECO:0000313" key="4">
    <source>
        <dbReference type="Proteomes" id="UP000313066"/>
    </source>
</evidence>
<dbReference type="InterPro" id="IPR014710">
    <property type="entry name" value="RmlC-like_jellyroll"/>
</dbReference>
<evidence type="ECO:0000259" key="2">
    <source>
        <dbReference type="Pfam" id="PF05899"/>
    </source>
</evidence>
<dbReference type="Gene3D" id="2.60.120.10">
    <property type="entry name" value="Jelly Rolls"/>
    <property type="match status" value="1"/>
</dbReference>
<dbReference type="Proteomes" id="UP000313066">
    <property type="component" value="Unassembled WGS sequence"/>
</dbReference>
<evidence type="ECO:0000256" key="1">
    <source>
        <dbReference type="SAM" id="MobiDB-lite"/>
    </source>
</evidence>
<proteinExistence type="predicted"/>
<dbReference type="InterPro" id="IPR008579">
    <property type="entry name" value="UGlyAH_Cupin_dom"/>
</dbReference>
<dbReference type="InterPro" id="IPR011051">
    <property type="entry name" value="RmlC_Cupin_sf"/>
</dbReference>
<sequence length="162" mass="18049">MVPRAQPRRPLRRAHHPQRPAPLRPARSLRTPGGGVVNDRRTPAGIDAVRAITAENGERFVPPLSDYHLLSAEWTEAEFRVFGGGASAFTGGFWRGEPGAVRFDSWPYDEICFVLKGRVAVEDESGRRKEFGPGESFHIPQGFRGDWITLEPSEKVFVAVSR</sequence>
<name>A0A5N6B1X3_9ACTN</name>
<protein>
    <submittedName>
        <fullName evidence="3">DUF861 domain-containing protein</fullName>
    </submittedName>
</protein>
<evidence type="ECO:0000313" key="3">
    <source>
        <dbReference type="EMBL" id="KAB8174018.1"/>
    </source>
</evidence>
<dbReference type="AlphaFoldDB" id="A0A5N6B1X3"/>
<dbReference type="SUPFAM" id="SSF51182">
    <property type="entry name" value="RmlC-like cupins"/>
    <property type="match status" value="1"/>
</dbReference>
<dbReference type="EMBL" id="VDMA02000040">
    <property type="protein sequence ID" value="KAB8174018.1"/>
    <property type="molecule type" value="Genomic_DNA"/>
</dbReference>
<dbReference type="PANTHER" id="PTHR40943">
    <property type="entry name" value="CYTOPLASMIC PROTEIN-RELATED"/>
    <property type="match status" value="1"/>
</dbReference>
<feature type="domain" description="(S)-ureidoglycine aminohydrolase cupin" evidence="2">
    <location>
        <begin position="87"/>
        <end position="157"/>
    </location>
</feature>
<dbReference type="Pfam" id="PF05899">
    <property type="entry name" value="Cupin_3"/>
    <property type="match status" value="1"/>
</dbReference>
<dbReference type="PANTHER" id="PTHR40943:SF1">
    <property type="entry name" value="CYTOPLASMIC PROTEIN"/>
    <property type="match status" value="1"/>
</dbReference>
<keyword evidence="4" id="KW-1185">Reference proteome</keyword>
<organism evidence="3 4">
    <name type="scientific">Microbispora catharanthi</name>
    <dbReference type="NCBI Taxonomy" id="1712871"/>
    <lineage>
        <taxon>Bacteria</taxon>
        <taxon>Bacillati</taxon>
        <taxon>Actinomycetota</taxon>
        <taxon>Actinomycetes</taxon>
        <taxon>Streptosporangiales</taxon>
        <taxon>Streptosporangiaceae</taxon>
        <taxon>Microbispora</taxon>
    </lineage>
</organism>
<gene>
    <name evidence="3" type="ORF">FH610_040885</name>
</gene>
<reference evidence="3 4" key="1">
    <citation type="submission" date="2019-10" db="EMBL/GenBank/DDBJ databases">
        <title>Nonomuraea sp. nov., isolated from Phyllanthus amarus.</title>
        <authorList>
            <person name="Klykleung N."/>
            <person name="Tanasupawat S."/>
        </authorList>
    </citation>
    <scope>NUCLEOTIDE SEQUENCE [LARGE SCALE GENOMIC DNA]</scope>
    <source>
        <strain evidence="3 4">CR1-09</strain>
    </source>
</reference>
<feature type="compositionally biased region" description="Basic residues" evidence="1">
    <location>
        <begin position="1"/>
        <end position="18"/>
    </location>
</feature>
<feature type="region of interest" description="Disordered" evidence="1">
    <location>
        <begin position="1"/>
        <end position="41"/>
    </location>
</feature>
<comment type="caution">
    <text evidence="3">The sequence shown here is derived from an EMBL/GenBank/DDBJ whole genome shotgun (WGS) entry which is preliminary data.</text>
</comment>